<dbReference type="AlphaFoldDB" id="A0A917BUJ7"/>
<feature type="domain" description="SCP2" evidence="2">
    <location>
        <begin position="39"/>
        <end position="142"/>
    </location>
</feature>
<sequence>MTSHKKGPVAPLSPVLLAGIAARPLPHKLLQPAFNAAIKQMHRQHPDVFDRLKSVNSPRFLIDPVDLPFSFVMDTLAEDPTLEIVDSDTDERELYTQAAIRGPLLLLIELLEGRIDGDALFFSRDLVVEGDTEAVLALRNAVDGADIDVHNDLLAFFGPLAKPADLAAQAAGNIFKRFTRDLETLSRATLAPLQRKCDAQAATIEELETTVNALKKQVRRRSGKTA</sequence>
<dbReference type="Proteomes" id="UP000632498">
    <property type="component" value="Unassembled WGS sequence"/>
</dbReference>
<dbReference type="InterPro" id="IPR003033">
    <property type="entry name" value="SCP2_sterol-bd_dom"/>
</dbReference>
<evidence type="ECO:0000313" key="3">
    <source>
        <dbReference type="EMBL" id="GGF57335.1"/>
    </source>
</evidence>
<reference evidence="3" key="2">
    <citation type="submission" date="2020-09" db="EMBL/GenBank/DDBJ databases">
        <authorList>
            <person name="Sun Q."/>
            <person name="Zhou Y."/>
        </authorList>
    </citation>
    <scope>NUCLEOTIDE SEQUENCE</scope>
    <source>
        <strain evidence="3">CGMCC 1.15254</strain>
    </source>
</reference>
<protein>
    <recommendedName>
        <fullName evidence="2">SCP2 domain-containing protein</fullName>
    </recommendedName>
</protein>
<accession>A0A917BUJ7</accession>
<dbReference type="InterPro" id="IPR036527">
    <property type="entry name" value="SCP2_sterol-bd_dom_sf"/>
</dbReference>
<evidence type="ECO:0000256" key="1">
    <source>
        <dbReference type="SAM" id="Coils"/>
    </source>
</evidence>
<keyword evidence="1" id="KW-0175">Coiled coil</keyword>
<gene>
    <name evidence="3" type="ORF">GCM10011332_08480</name>
</gene>
<name>A0A917BUJ7_9PROT</name>
<evidence type="ECO:0000259" key="2">
    <source>
        <dbReference type="Pfam" id="PF02036"/>
    </source>
</evidence>
<dbReference type="Pfam" id="PF02036">
    <property type="entry name" value="SCP2"/>
    <property type="match status" value="1"/>
</dbReference>
<keyword evidence="4" id="KW-1185">Reference proteome</keyword>
<comment type="caution">
    <text evidence="3">The sequence shown here is derived from an EMBL/GenBank/DDBJ whole genome shotgun (WGS) entry which is preliminary data.</text>
</comment>
<dbReference type="SUPFAM" id="SSF55718">
    <property type="entry name" value="SCP-like"/>
    <property type="match status" value="1"/>
</dbReference>
<dbReference type="EMBL" id="BMHV01000005">
    <property type="protein sequence ID" value="GGF57335.1"/>
    <property type="molecule type" value="Genomic_DNA"/>
</dbReference>
<dbReference type="RefSeq" id="WP_188661992.1">
    <property type="nucleotide sequence ID" value="NZ_BMHV01000005.1"/>
</dbReference>
<reference evidence="3" key="1">
    <citation type="journal article" date="2014" name="Int. J. Syst. Evol. Microbiol.">
        <title>Complete genome sequence of Corynebacterium casei LMG S-19264T (=DSM 44701T), isolated from a smear-ripened cheese.</title>
        <authorList>
            <consortium name="US DOE Joint Genome Institute (JGI-PGF)"/>
            <person name="Walter F."/>
            <person name="Albersmeier A."/>
            <person name="Kalinowski J."/>
            <person name="Ruckert C."/>
        </authorList>
    </citation>
    <scope>NUCLEOTIDE SEQUENCE</scope>
    <source>
        <strain evidence="3">CGMCC 1.15254</strain>
    </source>
</reference>
<proteinExistence type="predicted"/>
<evidence type="ECO:0000313" key="4">
    <source>
        <dbReference type="Proteomes" id="UP000632498"/>
    </source>
</evidence>
<organism evidence="3 4">
    <name type="scientific">Terasakiella brassicae</name>
    <dbReference type="NCBI Taxonomy" id="1634917"/>
    <lineage>
        <taxon>Bacteria</taxon>
        <taxon>Pseudomonadati</taxon>
        <taxon>Pseudomonadota</taxon>
        <taxon>Alphaproteobacteria</taxon>
        <taxon>Rhodospirillales</taxon>
        <taxon>Terasakiellaceae</taxon>
        <taxon>Terasakiella</taxon>
    </lineage>
</organism>
<feature type="coiled-coil region" evidence="1">
    <location>
        <begin position="197"/>
        <end position="224"/>
    </location>
</feature>